<evidence type="ECO:0000313" key="2">
    <source>
        <dbReference type="Proteomes" id="UP001159363"/>
    </source>
</evidence>
<evidence type="ECO:0000313" key="1">
    <source>
        <dbReference type="EMBL" id="KAJ8895403.1"/>
    </source>
</evidence>
<protein>
    <submittedName>
        <fullName evidence="1">Uncharacterized protein</fullName>
    </submittedName>
</protein>
<name>A0ABQ9IHU4_9NEOP</name>
<accession>A0ABQ9IHU4</accession>
<sequence>MTVKKLKRKVEKLKKQCNRMKEKEQMKCQKRLQEFAPRKRVEEIMHSKPEILKRKLLQGEVVCEHLSKSIQEMKGPGSEGNKKSLHKILRGKIIEKIQTHFLSQFLKGGRVKTNYKKGREKKQNDCNSRILPRKNGVIKSESGRKQVRCLEDDMNNLYEKFKKANPSKRENINYSTFARYRPKWVKKLDVDER</sequence>
<dbReference type="Proteomes" id="UP001159363">
    <property type="component" value="Chromosome 1"/>
</dbReference>
<organism evidence="1 2">
    <name type="scientific">Dryococelus australis</name>
    <dbReference type="NCBI Taxonomy" id="614101"/>
    <lineage>
        <taxon>Eukaryota</taxon>
        <taxon>Metazoa</taxon>
        <taxon>Ecdysozoa</taxon>
        <taxon>Arthropoda</taxon>
        <taxon>Hexapoda</taxon>
        <taxon>Insecta</taxon>
        <taxon>Pterygota</taxon>
        <taxon>Neoptera</taxon>
        <taxon>Polyneoptera</taxon>
        <taxon>Phasmatodea</taxon>
        <taxon>Verophasmatodea</taxon>
        <taxon>Anareolatae</taxon>
        <taxon>Phasmatidae</taxon>
        <taxon>Eurycanthinae</taxon>
        <taxon>Dryococelus</taxon>
    </lineage>
</organism>
<gene>
    <name evidence="1" type="ORF">PR048_000735</name>
</gene>
<proteinExistence type="predicted"/>
<reference evidence="1 2" key="1">
    <citation type="submission" date="2023-02" db="EMBL/GenBank/DDBJ databases">
        <title>LHISI_Scaffold_Assembly.</title>
        <authorList>
            <person name="Stuart O.P."/>
            <person name="Cleave R."/>
            <person name="Magrath M.J.L."/>
            <person name="Mikheyev A.S."/>
        </authorList>
    </citation>
    <scope>NUCLEOTIDE SEQUENCE [LARGE SCALE GENOMIC DNA]</scope>
    <source>
        <strain evidence="1">Daus_M_001</strain>
        <tissue evidence="1">Leg muscle</tissue>
    </source>
</reference>
<dbReference type="EMBL" id="JARBHB010000001">
    <property type="protein sequence ID" value="KAJ8895403.1"/>
    <property type="molecule type" value="Genomic_DNA"/>
</dbReference>
<keyword evidence="2" id="KW-1185">Reference proteome</keyword>
<comment type="caution">
    <text evidence="1">The sequence shown here is derived from an EMBL/GenBank/DDBJ whole genome shotgun (WGS) entry which is preliminary data.</text>
</comment>